<feature type="compositionally biased region" description="Polar residues" evidence="1">
    <location>
        <begin position="38"/>
        <end position="50"/>
    </location>
</feature>
<keyword evidence="3" id="KW-1185">Reference proteome</keyword>
<accession>A0ABQ8NLZ6</accession>
<sequence length="91" mass="9615">MSSNIDEKNNMPLQTPAAAVLVKEQPVLLETMDVRPQSGASRANPDSTHSCGDEAEVGLRGGDNGRGGCCPGRFCFCIPCPLPFDCCCITI</sequence>
<evidence type="ECO:0000256" key="1">
    <source>
        <dbReference type="SAM" id="MobiDB-lite"/>
    </source>
</evidence>
<reference evidence="2" key="1">
    <citation type="submission" date="2021-01" db="EMBL/GenBank/DDBJ databases">
        <title>Deciphering the adaptive evolutionary patterns associated with biogeogrpahic diversity in the finger millet blast pathogen Magnaporthe oryzae in Eastern Africa.</title>
        <authorList>
            <person name="Onyema G."/>
            <person name="Shittu T.A."/>
            <person name="Dodsworth S."/>
            <person name="Devilliers S."/>
            <person name="Muthumeenakshi S."/>
            <person name="Sreenivasaprasad S."/>
        </authorList>
    </citation>
    <scope>NUCLEOTIDE SEQUENCE</scope>
    <source>
        <strain evidence="2">D15/s37</strain>
    </source>
</reference>
<dbReference type="Proteomes" id="UP001059893">
    <property type="component" value="Unassembled WGS sequence"/>
</dbReference>
<protein>
    <recommendedName>
        <fullName evidence="4">Cysteine-rich transmembrane CYSTM domain-containing protein</fullName>
    </recommendedName>
</protein>
<gene>
    <name evidence="2" type="ORF">MCOR33_004836</name>
</gene>
<dbReference type="EMBL" id="JABSND010000074">
    <property type="protein sequence ID" value="KAI6299189.1"/>
    <property type="molecule type" value="Genomic_DNA"/>
</dbReference>
<feature type="region of interest" description="Disordered" evidence="1">
    <location>
        <begin position="34"/>
        <end position="56"/>
    </location>
</feature>
<proteinExistence type="predicted"/>
<evidence type="ECO:0000313" key="3">
    <source>
        <dbReference type="Proteomes" id="UP001059893"/>
    </source>
</evidence>
<comment type="caution">
    <text evidence="2">The sequence shown here is derived from an EMBL/GenBank/DDBJ whole genome shotgun (WGS) entry which is preliminary data.</text>
</comment>
<organism evidence="2 3">
    <name type="scientific">Pyricularia grisea</name>
    <name type="common">Crabgrass-specific blast fungus</name>
    <name type="synonym">Magnaporthe grisea</name>
    <dbReference type="NCBI Taxonomy" id="148305"/>
    <lineage>
        <taxon>Eukaryota</taxon>
        <taxon>Fungi</taxon>
        <taxon>Dikarya</taxon>
        <taxon>Ascomycota</taxon>
        <taxon>Pezizomycotina</taxon>
        <taxon>Sordariomycetes</taxon>
        <taxon>Sordariomycetidae</taxon>
        <taxon>Magnaporthales</taxon>
        <taxon>Pyriculariaceae</taxon>
        <taxon>Pyricularia</taxon>
    </lineage>
</organism>
<evidence type="ECO:0000313" key="2">
    <source>
        <dbReference type="EMBL" id="KAI6299189.1"/>
    </source>
</evidence>
<evidence type="ECO:0008006" key="4">
    <source>
        <dbReference type="Google" id="ProtNLM"/>
    </source>
</evidence>
<name>A0ABQ8NLZ6_PYRGI</name>